<proteinExistence type="predicted"/>
<dbReference type="AlphaFoldDB" id="A0A383WK94"/>
<gene>
    <name evidence="1" type="ORF">BQ4739_LOCUS17993</name>
</gene>
<reference evidence="1 2" key="1">
    <citation type="submission" date="2016-10" db="EMBL/GenBank/DDBJ databases">
        <authorList>
            <person name="Cai Z."/>
        </authorList>
    </citation>
    <scope>NUCLEOTIDE SEQUENCE [LARGE SCALE GENOMIC DNA]</scope>
</reference>
<evidence type="ECO:0000313" key="1">
    <source>
        <dbReference type="EMBL" id="SZX77642.1"/>
    </source>
</evidence>
<evidence type="ECO:0000313" key="2">
    <source>
        <dbReference type="Proteomes" id="UP000256970"/>
    </source>
</evidence>
<dbReference type="EMBL" id="FNXT01001291">
    <property type="protein sequence ID" value="SZX77642.1"/>
    <property type="molecule type" value="Genomic_DNA"/>
</dbReference>
<sequence length="394" mass="43474">MKLPISTQPGRSPAVRMYQVALAVCVITLVTFQYSSPGVERCAAAASNISISVSLKAAGRAAGGKQQQQQPCTTQTTYVSSAFEQAWLDSVATWQDSFCKTVKSAQQQQWTKIWLDTLAAEGAGKQGIQYDPEVFSSFITATTCPGQQQPEVITTWIEPLAHGLRHPHALCGMGADLFDRGYLLIANQKDALALRAQAADGNDEPCHNRSCQAIYMDLGATRWEARPNSIGQAWFYRSYEQRGISMDRLLLWEAVPVSPPSAIFAQLPKELFHKYQYFNIPATQTTATPHTRAPTGTLTTMVRILKSIAQAADFVAFKLDIDNYAAENSILSSLSSDAAAAALVDEFFLEYHVNFQPMVQLGWAGTVDEKKKLADAFKLFHSLRKLGWRAHSWV</sequence>
<dbReference type="Proteomes" id="UP000256970">
    <property type="component" value="Unassembled WGS sequence"/>
</dbReference>
<name>A0A383WK94_TETOB</name>
<protein>
    <submittedName>
        <fullName evidence="1">Uncharacterized protein</fullName>
    </submittedName>
</protein>
<organism evidence="1 2">
    <name type="scientific">Tetradesmus obliquus</name>
    <name type="common">Green alga</name>
    <name type="synonym">Acutodesmus obliquus</name>
    <dbReference type="NCBI Taxonomy" id="3088"/>
    <lineage>
        <taxon>Eukaryota</taxon>
        <taxon>Viridiplantae</taxon>
        <taxon>Chlorophyta</taxon>
        <taxon>core chlorophytes</taxon>
        <taxon>Chlorophyceae</taxon>
        <taxon>CS clade</taxon>
        <taxon>Sphaeropleales</taxon>
        <taxon>Scenedesmaceae</taxon>
        <taxon>Tetradesmus</taxon>
    </lineage>
</organism>
<accession>A0A383WK94</accession>
<keyword evidence="2" id="KW-1185">Reference proteome</keyword>